<protein>
    <recommendedName>
        <fullName evidence="2">cysteine-S-conjugate beta-lyase</fullName>
        <ecNumber evidence="2">4.4.1.13</ecNumber>
    </recommendedName>
</protein>
<dbReference type="Gene3D" id="3.40.640.10">
    <property type="entry name" value="Type I PLP-dependent aspartate aminotransferase-like (Major domain)"/>
    <property type="match status" value="1"/>
</dbReference>
<comment type="similarity">
    <text evidence="5">Belongs to the class-II pyridoxal-phosphate-dependent aminotransferase family. MalY/PatB cystathionine beta-lyase subfamily.</text>
</comment>
<dbReference type="EMBL" id="QICS01000016">
    <property type="protein sequence ID" value="PXV85597.1"/>
    <property type="molecule type" value="Genomic_DNA"/>
</dbReference>
<evidence type="ECO:0000256" key="5">
    <source>
        <dbReference type="ARBA" id="ARBA00037974"/>
    </source>
</evidence>
<dbReference type="InterPro" id="IPR015421">
    <property type="entry name" value="PyrdxlP-dep_Trfase_major"/>
</dbReference>
<dbReference type="EC" id="4.4.1.13" evidence="2"/>
<dbReference type="AlphaFoldDB" id="A0A318ERL1"/>
<evidence type="ECO:0000256" key="1">
    <source>
        <dbReference type="ARBA" id="ARBA00001933"/>
    </source>
</evidence>
<proteinExistence type="inferred from homology"/>
<evidence type="ECO:0000256" key="3">
    <source>
        <dbReference type="ARBA" id="ARBA00022898"/>
    </source>
</evidence>
<comment type="cofactor">
    <cofactor evidence="1">
        <name>pyridoxal 5'-phosphate</name>
        <dbReference type="ChEBI" id="CHEBI:597326"/>
    </cofactor>
</comment>
<dbReference type="SUPFAM" id="SSF53383">
    <property type="entry name" value="PLP-dependent transferases"/>
    <property type="match status" value="1"/>
</dbReference>
<evidence type="ECO:0000313" key="8">
    <source>
        <dbReference type="Proteomes" id="UP000247523"/>
    </source>
</evidence>
<evidence type="ECO:0000256" key="2">
    <source>
        <dbReference type="ARBA" id="ARBA00012224"/>
    </source>
</evidence>
<dbReference type="Gene3D" id="3.90.1150.10">
    <property type="entry name" value="Aspartate Aminotransferase, domain 1"/>
    <property type="match status" value="1"/>
</dbReference>
<dbReference type="InterPro" id="IPR051798">
    <property type="entry name" value="Class-II_PLP-Dep_Aminotrans"/>
</dbReference>
<dbReference type="InterPro" id="IPR015424">
    <property type="entry name" value="PyrdxlP-dep_Trfase"/>
</dbReference>
<dbReference type="Pfam" id="PF00155">
    <property type="entry name" value="Aminotran_1_2"/>
    <property type="match status" value="1"/>
</dbReference>
<evidence type="ECO:0000259" key="6">
    <source>
        <dbReference type="Pfam" id="PF00155"/>
    </source>
</evidence>
<dbReference type="InterPro" id="IPR027619">
    <property type="entry name" value="C-S_lyase_PatB-like"/>
</dbReference>
<dbReference type="PANTHER" id="PTHR43525">
    <property type="entry name" value="PROTEIN MALY"/>
    <property type="match status" value="1"/>
</dbReference>
<dbReference type="InterPro" id="IPR015422">
    <property type="entry name" value="PyrdxlP-dep_Trfase_small"/>
</dbReference>
<dbReference type="Proteomes" id="UP000247523">
    <property type="component" value="Unassembled WGS sequence"/>
</dbReference>
<dbReference type="RefSeq" id="WP_110291885.1">
    <property type="nucleotide sequence ID" value="NZ_QICS01000016.1"/>
</dbReference>
<dbReference type="InterPro" id="IPR004839">
    <property type="entry name" value="Aminotransferase_I/II_large"/>
</dbReference>
<sequence>MNYNFDEIIDRKNTYSLKYDCNKEYGMPEDVLPLWVADMDFKAPIRVIEALKEISEFGIYGYTRINDQYFSTLERWYSKYFGRRVRKEWLIITPGVVFAIALAIKGLTNEGDSVIIQKPVYYPFSTMIIKNNRKLVNNPLILKDNKYVIDYDDFENKIIQNNVKLFLFCNPHNPGGRVWTKEEIIRLADICVKHNVKIVSDEIHSDFIFPGYEHTVLSDLKPEYEALTITCTAPTKTFNLAGLQISNIWIPNERIRKIIENEKSKTGYHEPSITGLVACKAAYDSGEEWLSQLRSYLKGNLDFVREFIKINLPEIELIEPEGTYLVWLDFRKLGLADEEVDTLIVSKAKLWLDSGKMFGEEGKGFQRINIACPRTVLEDALNRIKTAMNSSVFKKEIDKLSE</sequence>
<dbReference type="PANTHER" id="PTHR43525:SF1">
    <property type="entry name" value="PROTEIN MALY"/>
    <property type="match status" value="1"/>
</dbReference>
<evidence type="ECO:0000313" key="7">
    <source>
        <dbReference type="EMBL" id="PXV85597.1"/>
    </source>
</evidence>
<keyword evidence="3" id="KW-0663">Pyridoxal phosphate</keyword>
<evidence type="ECO:0000256" key="4">
    <source>
        <dbReference type="ARBA" id="ARBA00023239"/>
    </source>
</evidence>
<name>A0A318ERL1_9FIRM</name>
<feature type="domain" description="Aminotransferase class I/classII large" evidence="6">
    <location>
        <begin position="30"/>
        <end position="384"/>
    </location>
</feature>
<dbReference type="CDD" id="cd00609">
    <property type="entry name" value="AAT_like"/>
    <property type="match status" value="1"/>
</dbReference>
<reference evidence="7 8" key="1">
    <citation type="submission" date="2018-05" db="EMBL/GenBank/DDBJ databases">
        <title>Genomic Encyclopedia of Type Strains, Phase IV (KMG-IV): sequencing the most valuable type-strain genomes for metagenomic binning, comparative biology and taxonomic classification.</title>
        <authorList>
            <person name="Goeker M."/>
        </authorList>
    </citation>
    <scope>NUCLEOTIDE SEQUENCE [LARGE SCALE GENOMIC DNA]</scope>
    <source>
        <strain evidence="7 8">DSM 28816</strain>
    </source>
</reference>
<organism evidence="7 8">
    <name type="scientific">Lachnotalea glycerini</name>
    <dbReference type="NCBI Taxonomy" id="1763509"/>
    <lineage>
        <taxon>Bacteria</taxon>
        <taxon>Bacillati</taxon>
        <taxon>Bacillota</taxon>
        <taxon>Clostridia</taxon>
        <taxon>Lachnospirales</taxon>
        <taxon>Lachnospiraceae</taxon>
        <taxon>Lachnotalea</taxon>
    </lineage>
</organism>
<dbReference type="NCBIfam" id="TIGR04350">
    <property type="entry name" value="C_S_lyase_PatB"/>
    <property type="match status" value="1"/>
</dbReference>
<accession>A0A318ERL1</accession>
<keyword evidence="4 7" id="KW-0456">Lyase</keyword>
<dbReference type="GO" id="GO:0030170">
    <property type="term" value="F:pyridoxal phosphate binding"/>
    <property type="evidence" value="ECO:0007669"/>
    <property type="project" value="InterPro"/>
</dbReference>
<dbReference type="GO" id="GO:0047804">
    <property type="term" value="F:cysteine-S-conjugate beta-lyase activity"/>
    <property type="evidence" value="ECO:0007669"/>
    <property type="project" value="UniProtKB-EC"/>
</dbReference>
<gene>
    <name evidence="7" type="ORF">C8E03_11630</name>
</gene>
<comment type="caution">
    <text evidence="7">The sequence shown here is derived from an EMBL/GenBank/DDBJ whole genome shotgun (WGS) entry which is preliminary data.</text>
</comment>